<dbReference type="Proteomes" id="UP001218218">
    <property type="component" value="Unassembled WGS sequence"/>
</dbReference>
<dbReference type="AlphaFoldDB" id="A0AAD7E8R5"/>
<dbReference type="PANTHER" id="PTHR48472">
    <property type="entry name" value="TC1-LIKE TRANSPOSASE DDE DOMAIN-CONTAINING PROTEIN"/>
    <property type="match status" value="1"/>
</dbReference>
<gene>
    <name evidence="1" type="ORF">DFH08DRAFT_722169</name>
</gene>
<keyword evidence="2" id="KW-1185">Reference proteome</keyword>
<sequence length="169" mass="19239">MPRIKTHVPVRTHYSKDLKQRVIYQCFTLGNETTKIAIQLNIPLCVVQRVITTWKEICEVARDRTYIGRAPMLSPVHIKFMLALLEHTPNMYLDEIQEQLYNQHDVDTSLATLSRTLSRLGISSKKLSPQAAERCANARHDFIMEIGAEPADNIVCGDESAVNVLTSYR</sequence>
<organism evidence="1 2">
    <name type="scientific">Mycena albidolilacea</name>
    <dbReference type="NCBI Taxonomy" id="1033008"/>
    <lineage>
        <taxon>Eukaryota</taxon>
        <taxon>Fungi</taxon>
        <taxon>Dikarya</taxon>
        <taxon>Basidiomycota</taxon>
        <taxon>Agaricomycotina</taxon>
        <taxon>Agaricomycetes</taxon>
        <taxon>Agaricomycetidae</taxon>
        <taxon>Agaricales</taxon>
        <taxon>Marasmiineae</taxon>
        <taxon>Mycenaceae</taxon>
        <taxon>Mycena</taxon>
    </lineage>
</organism>
<evidence type="ECO:0000313" key="1">
    <source>
        <dbReference type="EMBL" id="KAJ7303475.1"/>
    </source>
</evidence>
<protein>
    <submittedName>
        <fullName evidence="1">Uncharacterized protein</fullName>
    </submittedName>
</protein>
<reference evidence="1" key="1">
    <citation type="submission" date="2023-03" db="EMBL/GenBank/DDBJ databases">
        <title>Massive genome expansion in bonnet fungi (Mycena s.s.) driven by repeated elements and novel gene families across ecological guilds.</title>
        <authorList>
            <consortium name="Lawrence Berkeley National Laboratory"/>
            <person name="Harder C.B."/>
            <person name="Miyauchi S."/>
            <person name="Viragh M."/>
            <person name="Kuo A."/>
            <person name="Thoen E."/>
            <person name="Andreopoulos B."/>
            <person name="Lu D."/>
            <person name="Skrede I."/>
            <person name="Drula E."/>
            <person name="Henrissat B."/>
            <person name="Morin E."/>
            <person name="Kohler A."/>
            <person name="Barry K."/>
            <person name="LaButti K."/>
            <person name="Morin E."/>
            <person name="Salamov A."/>
            <person name="Lipzen A."/>
            <person name="Mereny Z."/>
            <person name="Hegedus B."/>
            <person name="Baldrian P."/>
            <person name="Stursova M."/>
            <person name="Weitz H."/>
            <person name="Taylor A."/>
            <person name="Grigoriev I.V."/>
            <person name="Nagy L.G."/>
            <person name="Martin F."/>
            <person name="Kauserud H."/>
        </authorList>
    </citation>
    <scope>NUCLEOTIDE SEQUENCE</scope>
    <source>
        <strain evidence="1">CBHHK002</strain>
    </source>
</reference>
<name>A0AAD7E8R5_9AGAR</name>
<proteinExistence type="predicted"/>
<dbReference type="PANTHER" id="PTHR48472:SF1">
    <property type="entry name" value="TC1-LIKE TRANSPOSASE DDE DOMAIN-CONTAINING PROTEIN"/>
    <property type="match status" value="1"/>
</dbReference>
<evidence type="ECO:0000313" key="2">
    <source>
        <dbReference type="Proteomes" id="UP001218218"/>
    </source>
</evidence>
<accession>A0AAD7E8R5</accession>
<dbReference type="EMBL" id="JARIHO010000106">
    <property type="protein sequence ID" value="KAJ7303475.1"/>
    <property type="molecule type" value="Genomic_DNA"/>
</dbReference>
<comment type="caution">
    <text evidence="1">The sequence shown here is derived from an EMBL/GenBank/DDBJ whole genome shotgun (WGS) entry which is preliminary data.</text>
</comment>
<dbReference type="InterPro" id="IPR009057">
    <property type="entry name" value="Homeodomain-like_sf"/>
</dbReference>
<dbReference type="SUPFAM" id="SSF46689">
    <property type="entry name" value="Homeodomain-like"/>
    <property type="match status" value="1"/>
</dbReference>